<name>A0AA40S821_9HYPH</name>
<evidence type="ECO:0000313" key="2">
    <source>
        <dbReference type="Proteomes" id="UP000543554"/>
    </source>
</evidence>
<organism evidence="1 2">
    <name type="scientific">Methylorubrum thiocyanatum</name>
    <dbReference type="NCBI Taxonomy" id="47958"/>
    <lineage>
        <taxon>Bacteria</taxon>
        <taxon>Pseudomonadati</taxon>
        <taxon>Pseudomonadota</taxon>
        <taxon>Alphaproteobacteria</taxon>
        <taxon>Hyphomicrobiales</taxon>
        <taxon>Methylobacteriaceae</taxon>
        <taxon>Methylorubrum</taxon>
    </lineage>
</organism>
<dbReference type="EMBL" id="JACJIB010000016">
    <property type="protein sequence ID" value="MBA8916168.1"/>
    <property type="molecule type" value="Genomic_DNA"/>
</dbReference>
<comment type="caution">
    <text evidence="1">The sequence shown here is derived from an EMBL/GenBank/DDBJ whole genome shotgun (WGS) entry which is preliminary data.</text>
</comment>
<keyword evidence="2" id="KW-1185">Reference proteome</keyword>
<accession>A0AA40S821</accession>
<sequence>MAGVLGAAFYDPVWTGAVGRPKDFALATVAFVLY</sequence>
<proteinExistence type="predicted"/>
<protein>
    <submittedName>
        <fullName evidence="1">Uncharacterized protein</fullName>
    </submittedName>
</protein>
<dbReference type="AlphaFoldDB" id="A0AA40S821"/>
<evidence type="ECO:0000313" key="1">
    <source>
        <dbReference type="EMBL" id="MBA8916168.1"/>
    </source>
</evidence>
<gene>
    <name evidence="1" type="ORF">HNR51_005287</name>
</gene>
<dbReference type="Proteomes" id="UP000543554">
    <property type="component" value="Unassembled WGS sequence"/>
</dbReference>
<reference evidence="1 2" key="1">
    <citation type="submission" date="2020-08" db="EMBL/GenBank/DDBJ databases">
        <title>Genomic Encyclopedia of Type Strains, Phase IV (KMG-IV): sequencing the most valuable type-strain genomes for metagenomic binning, comparative biology and taxonomic classification.</title>
        <authorList>
            <person name="Goeker M."/>
        </authorList>
    </citation>
    <scope>NUCLEOTIDE SEQUENCE [LARGE SCALE GENOMIC DNA]</scope>
    <source>
        <strain evidence="1 2">DSM 11490</strain>
    </source>
</reference>